<evidence type="ECO:0000313" key="1">
    <source>
        <dbReference type="EMBL" id="GAA4224104.1"/>
    </source>
</evidence>
<dbReference type="Proteomes" id="UP001501710">
    <property type="component" value="Unassembled WGS sequence"/>
</dbReference>
<organism evidence="1 2">
    <name type="scientific">Actinomadura meridiana</name>
    <dbReference type="NCBI Taxonomy" id="559626"/>
    <lineage>
        <taxon>Bacteria</taxon>
        <taxon>Bacillati</taxon>
        <taxon>Actinomycetota</taxon>
        <taxon>Actinomycetes</taxon>
        <taxon>Streptosporangiales</taxon>
        <taxon>Thermomonosporaceae</taxon>
        <taxon>Actinomadura</taxon>
    </lineage>
</organism>
<accession>A0ABP8BRT1</accession>
<dbReference type="RefSeq" id="WP_344888249.1">
    <property type="nucleotide sequence ID" value="NZ_BAABAS010000001.1"/>
</dbReference>
<gene>
    <name evidence="1" type="ORF">GCM10022254_02860</name>
</gene>
<evidence type="ECO:0008006" key="3">
    <source>
        <dbReference type="Google" id="ProtNLM"/>
    </source>
</evidence>
<reference evidence="2" key="1">
    <citation type="journal article" date="2019" name="Int. J. Syst. Evol. Microbiol.">
        <title>The Global Catalogue of Microorganisms (GCM) 10K type strain sequencing project: providing services to taxonomists for standard genome sequencing and annotation.</title>
        <authorList>
            <consortium name="The Broad Institute Genomics Platform"/>
            <consortium name="The Broad Institute Genome Sequencing Center for Infectious Disease"/>
            <person name="Wu L."/>
            <person name="Ma J."/>
        </authorList>
    </citation>
    <scope>NUCLEOTIDE SEQUENCE [LARGE SCALE GENOMIC DNA]</scope>
    <source>
        <strain evidence="2">JCM 17440</strain>
    </source>
</reference>
<keyword evidence="2" id="KW-1185">Reference proteome</keyword>
<dbReference type="EMBL" id="BAABAS010000001">
    <property type="protein sequence ID" value="GAA4224104.1"/>
    <property type="molecule type" value="Genomic_DNA"/>
</dbReference>
<name>A0ABP8BRT1_9ACTN</name>
<proteinExistence type="predicted"/>
<sequence>MAEIVVVAMGLREQRYLRWAADEAPPPLRARIEELVAELVGGRRLEPDDLADPGCEPYLTSGERVVAMMAAQVLSLRALLLGTGLTGITADHAAKALTAGRALHLERAPAWSH</sequence>
<protein>
    <recommendedName>
        <fullName evidence="3">MftR C-terminal domain-containing protein</fullName>
    </recommendedName>
</protein>
<evidence type="ECO:0000313" key="2">
    <source>
        <dbReference type="Proteomes" id="UP001501710"/>
    </source>
</evidence>
<comment type="caution">
    <text evidence="1">The sequence shown here is derived from an EMBL/GenBank/DDBJ whole genome shotgun (WGS) entry which is preliminary data.</text>
</comment>